<reference evidence="1" key="1">
    <citation type="submission" date="2019-08" db="EMBL/GenBank/DDBJ databases">
        <authorList>
            <person name="Kucharzyk K."/>
            <person name="Murdoch R.W."/>
            <person name="Higgins S."/>
            <person name="Loffler F."/>
        </authorList>
    </citation>
    <scope>NUCLEOTIDE SEQUENCE</scope>
</reference>
<proteinExistence type="predicted"/>
<evidence type="ECO:0000313" key="1">
    <source>
        <dbReference type="EMBL" id="MPM58627.1"/>
    </source>
</evidence>
<name>A0A645AZN2_9ZZZZ</name>
<gene>
    <name evidence="1" type="ORF">SDC9_105459</name>
</gene>
<organism evidence="1">
    <name type="scientific">bioreactor metagenome</name>
    <dbReference type="NCBI Taxonomy" id="1076179"/>
    <lineage>
        <taxon>unclassified sequences</taxon>
        <taxon>metagenomes</taxon>
        <taxon>ecological metagenomes</taxon>
    </lineage>
</organism>
<protein>
    <submittedName>
        <fullName evidence="1">Uncharacterized protein</fullName>
    </submittedName>
</protein>
<dbReference type="EMBL" id="VSSQ01016868">
    <property type="protein sequence ID" value="MPM58627.1"/>
    <property type="molecule type" value="Genomic_DNA"/>
</dbReference>
<sequence length="246" mass="26733">MVEAQLALARNQARREVLERFELWQYAEANLLLQKKRLVANGLPNQLSLLVKPAPRGVRQHAGVVQRVKPVGRQQPCAVSASVADNGIPMTAHGEFCSAAGAAIQQRMELVGNPPAAVVAHVCLLVPFVIVVLNRAIQLSLDFLRAHAGELLGRKQLVDDDVHATRPLVQAVLRASQVATGNFRNVHRYAKVLEQLSAADGAGLVSAANGTHALRKQNHTPAAAQHAGNLLDRINIRREVLFWNDL</sequence>
<dbReference type="AlphaFoldDB" id="A0A645AZN2"/>
<comment type="caution">
    <text evidence="1">The sequence shown here is derived from an EMBL/GenBank/DDBJ whole genome shotgun (WGS) entry which is preliminary data.</text>
</comment>
<accession>A0A645AZN2</accession>